<gene>
    <name evidence="1" type="ORF">AWC31_26050</name>
</gene>
<accession>A0A1X2F8A0</accession>
<sequence length="72" mass="7768">MAYVLLPLKVDDELRGRAALSSKVPVFAEGVLRRRSAHAKTLPRASGMLRLPQRGASRPIQPIVIAEPKPGG</sequence>
<dbReference type="Proteomes" id="UP000193964">
    <property type="component" value="Unassembled WGS sequence"/>
</dbReference>
<reference evidence="1 2" key="1">
    <citation type="submission" date="2016-01" db="EMBL/GenBank/DDBJ databases">
        <title>The new phylogeny of the genus Mycobacterium.</title>
        <authorList>
            <person name="Tarcisio F."/>
            <person name="Conor M."/>
            <person name="Antonella G."/>
            <person name="Elisabetta G."/>
            <person name="Giulia F.S."/>
            <person name="Sara T."/>
            <person name="Anna F."/>
            <person name="Clotilde B."/>
            <person name="Roberto B."/>
            <person name="Veronica D.S."/>
            <person name="Fabio R."/>
            <person name="Monica P."/>
            <person name="Olivier J."/>
            <person name="Enrico T."/>
            <person name="Nicola S."/>
        </authorList>
    </citation>
    <scope>NUCLEOTIDE SEQUENCE [LARGE SCALE GENOMIC DNA]</scope>
    <source>
        <strain evidence="1 2">ATCC 700010</strain>
    </source>
</reference>
<organism evidence="1 2">
    <name type="scientific">Mycolicibacterium wolinskyi</name>
    <dbReference type="NCBI Taxonomy" id="59750"/>
    <lineage>
        <taxon>Bacteria</taxon>
        <taxon>Bacillati</taxon>
        <taxon>Actinomycetota</taxon>
        <taxon>Actinomycetes</taxon>
        <taxon>Mycobacteriales</taxon>
        <taxon>Mycobacteriaceae</taxon>
        <taxon>Mycolicibacterium</taxon>
    </lineage>
</organism>
<evidence type="ECO:0000313" key="1">
    <source>
        <dbReference type="EMBL" id="ORX14645.1"/>
    </source>
</evidence>
<evidence type="ECO:0000313" key="2">
    <source>
        <dbReference type="Proteomes" id="UP000193964"/>
    </source>
</evidence>
<dbReference type="AlphaFoldDB" id="A0A1X2F8A0"/>
<comment type="caution">
    <text evidence="1">The sequence shown here is derived from an EMBL/GenBank/DDBJ whole genome shotgun (WGS) entry which is preliminary data.</text>
</comment>
<dbReference type="EMBL" id="LQQA01000015">
    <property type="protein sequence ID" value="ORX14645.1"/>
    <property type="molecule type" value="Genomic_DNA"/>
</dbReference>
<protein>
    <submittedName>
        <fullName evidence="1">Uncharacterized protein</fullName>
    </submittedName>
</protein>
<proteinExistence type="predicted"/>
<name>A0A1X2F8A0_9MYCO</name>